<dbReference type="Gene3D" id="3.30.450.30">
    <property type="entry name" value="Dynein light chain 2a, cytoplasmic"/>
    <property type="match status" value="1"/>
</dbReference>
<proteinExistence type="evidence at transcript level"/>
<evidence type="ECO:0000256" key="4">
    <source>
        <dbReference type="ARBA" id="ARBA00013422"/>
    </source>
</evidence>
<evidence type="ECO:0000256" key="8">
    <source>
        <dbReference type="RuleBase" id="RU003908"/>
    </source>
</evidence>
<dbReference type="PANTHER" id="PTHR11604">
    <property type="entry name" value="PROFILIN"/>
    <property type="match status" value="1"/>
</dbReference>
<sequence length="125" mass="13405">MSWNSYIENLQASGSVKKAAICGHDGSLWAATEGWNVTPDEAKNLVTAFTNSSNLVQSGMHVGGTRFIFLSGTDQVLRGKKGQAGVHVAKTGQAILIGYYEDPTSPNQCATQVETMADYLKGMNY</sequence>
<dbReference type="AlphaFoldDB" id="A0A1L1WJA6"/>
<evidence type="ECO:0000256" key="1">
    <source>
        <dbReference type="ARBA" id="ARBA00004245"/>
    </source>
</evidence>
<dbReference type="GO" id="GO:0005856">
    <property type="term" value="C:cytoskeleton"/>
    <property type="evidence" value="ECO:0007669"/>
    <property type="project" value="UniProtKB-SubCell"/>
</dbReference>
<comment type="subunit">
    <text evidence="3 8">Occurs in many kinds of cells as a complex with monomeric actin in a 1:1 ratio.</text>
</comment>
<evidence type="ECO:0000256" key="2">
    <source>
        <dbReference type="ARBA" id="ARBA00010058"/>
    </source>
</evidence>
<dbReference type="SMART" id="SM00392">
    <property type="entry name" value="PROF"/>
    <property type="match status" value="1"/>
</dbReference>
<dbReference type="PROSITE" id="PS00414">
    <property type="entry name" value="PROFILIN"/>
    <property type="match status" value="1"/>
</dbReference>
<dbReference type="PANTHER" id="PTHR11604:SF0">
    <property type="entry name" value="PROFILIN"/>
    <property type="match status" value="1"/>
</dbReference>
<comment type="function">
    <text evidence="8">Binds to actin and affects the structure of the cytoskeleton. At high concentrations, profilin prevents the polymerization of actin, whereas it enhances it at low concentrations.</text>
</comment>
<organism evidence="10">
    <name type="scientific">Eriocheir sinensis</name>
    <name type="common">Chinese mitten crab</name>
    <dbReference type="NCBI Taxonomy" id="95602"/>
    <lineage>
        <taxon>Eukaryota</taxon>
        <taxon>Metazoa</taxon>
        <taxon>Ecdysozoa</taxon>
        <taxon>Arthropoda</taxon>
        <taxon>Crustacea</taxon>
        <taxon>Multicrustacea</taxon>
        <taxon>Malacostraca</taxon>
        <taxon>Eumalacostraca</taxon>
        <taxon>Eucarida</taxon>
        <taxon>Decapoda</taxon>
        <taxon>Pleocyemata</taxon>
        <taxon>Brachyura</taxon>
        <taxon>Eubrachyura</taxon>
        <taxon>Grapsoidea</taxon>
        <taxon>Varunidae</taxon>
        <taxon>Eriocheir</taxon>
    </lineage>
</organism>
<dbReference type="SUPFAM" id="SSF55770">
    <property type="entry name" value="Profilin (actin-binding protein)"/>
    <property type="match status" value="1"/>
</dbReference>
<dbReference type="CDD" id="cd00148">
    <property type="entry name" value="PROF"/>
    <property type="match status" value="1"/>
</dbReference>
<dbReference type="PRINTS" id="PR01640">
    <property type="entry name" value="PROFILINPLNT"/>
</dbReference>
<dbReference type="FunFam" id="3.30.450.30:FF:000001">
    <property type="entry name" value="Profilin"/>
    <property type="match status" value="1"/>
</dbReference>
<comment type="similarity">
    <text evidence="2 9">Belongs to the profilin family.</text>
</comment>
<keyword evidence="6 9" id="KW-0009">Actin-binding</keyword>
<dbReference type="InterPro" id="IPR036140">
    <property type="entry name" value="PFN_sf"/>
</dbReference>
<dbReference type="RefSeq" id="XP_050687453.1">
    <property type="nucleotide sequence ID" value="XM_050831496.1"/>
</dbReference>
<dbReference type="InterPro" id="IPR005455">
    <property type="entry name" value="PFN_euk"/>
</dbReference>
<keyword evidence="7 8" id="KW-0206">Cytoskeleton</keyword>
<dbReference type="OrthoDB" id="421374at2759"/>
<evidence type="ECO:0000313" key="10">
    <source>
        <dbReference type="EMBL" id="AIY25014.1"/>
    </source>
</evidence>
<reference evidence="10" key="1">
    <citation type="submission" date="2013-12" db="EMBL/GenBank/DDBJ databases">
        <title>A novel profilin gene (Ers-profilin) from Chinese mitten crab (Eriocheir sinensis), characterization and functional analysis.</title>
        <authorList>
            <person name="Zhang Y."/>
            <person name="Guo Z."/>
            <person name="Liu Y."/>
            <person name="Sun J."/>
        </authorList>
    </citation>
    <scope>NUCLEOTIDE SEQUENCE</scope>
</reference>
<dbReference type="InterPro" id="IPR048278">
    <property type="entry name" value="PFN"/>
</dbReference>
<evidence type="ECO:0000256" key="9">
    <source>
        <dbReference type="RuleBase" id="RU003909"/>
    </source>
</evidence>
<evidence type="ECO:0000256" key="5">
    <source>
        <dbReference type="ARBA" id="ARBA00022490"/>
    </source>
</evidence>
<dbReference type="InterPro" id="IPR027310">
    <property type="entry name" value="Profilin_CS"/>
</dbReference>
<dbReference type="Pfam" id="PF00235">
    <property type="entry name" value="Profilin"/>
    <property type="match status" value="1"/>
</dbReference>
<dbReference type="GO" id="GO:0003785">
    <property type="term" value="F:actin monomer binding"/>
    <property type="evidence" value="ECO:0007669"/>
    <property type="project" value="TreeGrafter"/>
</dbReference>
<evidence type="ECO:0000256" key="6">
    <source>
        <dbReference type="ARBA" id="ARBA00023203"/>
    </source>
</evidence>
<dbReference type="GO" id="GO:0005938">
    <property type="term" value="C:cell cortex"/>
    <property type="evidence" value="ECO:0007669"/>
    <property type="project" value="TreeGrafter"/>
</dbReference>
<accession>A0A1L1WJA6</accession>
<protein>
    <recommendedName>
        <fullName evidence="4 9">Profilin</fullName>
    </recommendedName>
</protein>
<evidence type="ECO:0000256" key="7">
    <source>
        <dbReference type="ARBA" id="ARBA00023212"/>
    </source>
</evidence>
<name>A0A1L1WJA6_ERISI</name>
<comment type="subcellular location">
    <subcellularLocation>
        <location evidence="1">Cytoplasm</location>
        <location evidence="1">Cytoskeleton</location>
    </subcellularLocation>
</comment>
<dbReference type="EMBL" id="KJ000427">
    <property type="protein sequence ID" value="AIY25014.1"/>
    <property type="molecule type" value="mRNA"/>
</dbReference>
<keyword evidence="5" id="KW-0963">Cytoplasm</keyword>
<dbReference type="GeneID" id="126980977"/>
<dbReference type="PRINTS" id="PR00392">
    <property type="entry name" value="PROFILIN"/>
</dbReference>
<dbReference type="KEGG" id="esn:126980977"/>
<evidence type="ECO:0000256" key="3">
    <source>
        <dbReference type="ARBA" id="ARBA00011583"/>
    </source>
</evidence>